<protein>
    <recommendedName>
        <fullName evidence="3">Mn2+-dependent serine/threonine protein kinase</fullName>
    </recommendedName>
</protein>
<dbReference type="SUPFAM" id="SSF56112">
    <property type="entry name" value="Protein kinase-like (PK-like)"/>
    <property type="match status" value="1"/>
</dbReference>
<comment type="caution">
    <text evidence="1">The sequence shown here is derived from an EMBL/GenBank/DDBJ whole genome shotgun (WGS) entry which is preliminary data.</text>
</comment>
<name>A0A2R7Y7M4_9CREN</name>
<reference evidence="1 2" key="1">
    <citation type="journal article" date="2018" name="Syst. Appl. Microbiol.">
        <title>A new symbiotic nanoarchaeote (Candidatus Nanoclepta minutus) and its host (Zestosphaera tikiterensis gen. nov., sp. nov.) from a New Zealand hot spring.</title>
        <authorList>
            <person name="St John E."/>
            <person name="Liu Y."/>
            <person name="Podar M."/>
            <person name="Stott M.B."/>
            <person name="Meneghin J."/>
            <person name="Chen Z."/>
            <person name="Lagutin K."/>
            <person name="Mitchell K."/>
            <person name="Reysenbach A.L."/>
        </authorList>
    </citation>
    <scope>NUCLEOTIDE SEQUENCE [LARGE SCALE GENOMIC DNA]</scope>
    <source>
        <strain evidence="1">NZ3</strain>
    </source>
</reference>
<sequence length="239" mass="27370">MSFKNVSDIAAMFDKLISQSEVVVLPQGGKVVIKRFSKEVGKVKWFPIATVLKVIYPFELSPEKRLQRELKFFSNSWSLFKTPKVLDSNLQELTITREYVEGRIPDLLRDAEVLANALAEIHNSCWALGDVKHTNFIVTKENILYVVDAEQSIEKATDLNKAWDILLLTLIASYNFITSPQNFSEFISNFLNRYATVNHRSKEILNSLNDWRLSGLYLLMPISHTTKFNAAVKEVLKNI</sequence>
<dbReference type="EMBL" id="NBVN01000002">
    <property type="protein sequence ID" value="PUA33525.1"/>
    <property type="molecule type" value="Genomic_DNA"/>
</dbReference>
<organism evidence="1 2">
    <name type="scientific">Zestosphaera tikiterensis</name>
    <dbReference type="NCBI Taxonomy" id="1973259"/>
    <lineage>
        <taxon>Archaea</taxon>
        <taxon>Thermoproteota</taxon>
        <taxon>Thermoprotei</taxon>
        <taxon>Desulfurococcales</taxon>
        <taxon>Desulfurococcaceae</taxon>
        <taxon>Zestosphaera</taxon>
    </lineage>
</organism>
<evidence type="ECO:0000313" key="2">
    <source>
        <dbReference type="Proteomes" id="UP000244093"/>
    </source>
</evidence>
<dbReference type="AlphaFoldDB" id="A0A2R7Y7M4"/>
<evidence type="ECO:0008006" key="3">
    <source>
        <dbReference type="Google" id="ProtNLM"/>
    </source>
</evidence>
<gene>
    <name evidence="1" type="ORF">B7O98_03655</name>
</gene>
<proteinExistence type="predicted"/>
<accession>A0A2R7Y7M4</accession>
<dbReference type="InterPro" id="IPR011009">
    <property type="entry name" value="Kinase-like_dom_sf"/>
</dbReference>
<dbReference type="Proteomes" id="UP000244093">
    <property type="component" value="Unassembled WGS sequence"/>
</dbReference>
<evidence type="ECO:0000313" key="1">
    <source>
        <dbReference type="EMBL" id="PUA33525.1"/>
    </source>
</evidence>
<dbReference type="Gene3D" id="1.10.510.10">
    <property type="entry name" value="Transferase(Phosphotransferase) domain 1"/>
    <property type="match status" value="1"/>
</dbReference>